<proteinExistence type="predicted"/>
<dbReference type="InterPro" id="IPR032567">
    <property type="entry name" value="RTL1-rel"/>
</dbReference>
<dbReference type="Proteomes" id="UP000619265">
    <property type="component" value="Unassembled WGS sequence"/>
</dbReference>
<dbReference type="InterPro" id="IPR043128">
    <property type="entry name" value="Rev_trsase/Diguanyl_cyclase"/>
</dbReference>
<accession>A0A833URR5</accession>
<dbReference type="InterPro" id="IPR001969">
    <property type="entry name" value="Aspartic_peptidase_AS"/>
</dbReference>
<dbReference type="InterPro" id="IPR043502">
    <property type="entry name" value="DNA/RNA_pol_sf"/>
</dbReference>
<evidence type="ECO:0000313" key="3">
    <source>
        <dbReference type="Proteomes" id="UP000619265"/>
    </source>
</evidence>
<dbReference type="Gene3D" id="3.30.70.270">
    <property type="match status" value="1"/>
</dbReference>
<dbReference type="AlphaFoldDB" id="A0A833URR5"/>
<dbReference type="Pfam" id="PF08284">
    <property type="entry name" value="RVP_2"/>
    <property type="match status" value="1"/>
</dbReference>
<dbReference type="SUPFAM" id="SSF56672">
    <property type="entry name" value="DNA/RNA polymerases"/>
    <property type="match status" value="1"/>
</dbReference>
<dbReference type="Gramene" id="Jr10_21460_p1">
    <property type="protein sequence ID" value="cds.Jr10_21460_p1"/>
    <property type="gene ID" value="Jr10_21460"/>
</dbReference>
<dbReference type="InterPro" id="IPR000477">
    <property type="entry name" value="RT_dom"/>
</dbReference>
<dbReference type="GO" id="GO:0004190">
    <property type="term" value="F:aspartic-type endopeptidase activity"/>
    <property type="evidence" value="ECO:0007669"/>
    <property type="project" value="InterPro"/>
</dbReference>
<dbReference type="Gene3D" id="2.40.70.10">
    <property type="entry name" value="Acid Proteases"/>
    <property type="match status" value="1"/>
</dbReference>
<dbReference type="Gene3D" id="3.10.10.10">
    <property type="entry name" value="HIV Type 1 Reverse Transcriptase, subunit A, domain 1"/>
    <property type="match status" value="1"/>
</dbReference>
<organism evidence="2 3">
    <name type="scientific">Juglans regia</name>
    <name type="common">English walnut</name>
    <dbReference type="NCBI Taxonomy" id="51240"/>
    <lineage>
        <taxon>Eukaryota</taxon>
        <taxon>Viridiplantae</taxon>
        <taxon>Streptophyta</taxon>
        <taxon>Embryophyta</taxon>
        <taxon>Tracheophyta</taxon>
        <taxon>Spermatophyta</taxon>
        <taxon>Magnoliopsida</taxon>
        <taxon>eudicotyledons</taxon>
        <taxon>Gunneridae</taxon>
        <taxon>Pentapetalae</taxon>
        <taxon>rosids</taxon>
        <taxon>fabids</taxon>
        <taxon>Fagales</taxon>
        <taxon>Juglandaceae</taxon>
        <taxon>Juglans</taxon>
    </lineage>
</organism>
<dbReference type="InterPro" id="IPR021109">
    <property type="entry name" value="Peptidase_aspartic_dom_sf"/>
</dbReference>
<reference evidence="2" key="2">
    <citation type="submission" date="2020-03" db="EMBL/GenBank/DDBJ databases">
        <title>Walnut 2.0.</title>
        <authorList>
            <person name="Marrano A."/>
            <person name="Britton M."/>
            <person name="Zimin A.V."/>
            <person name="Zaini P.A."/>
            <person name="Workman R."/>
            <person name="Puiu D."/>
            <person name="Bianco L."/>
            <person name="Allen B.J."/>
            <person name="Troggio M."/>
            <person name="Leslie C.A."/>
            <person name="Timp W."/>
            <person name="Dendekar A."/>
            <person name="Salzberg S.L."/>
            <person name="Neale D.B."/>
        </authorList>
    </citation>
    <scope>NUCLEOTIDE SEQUENCE</scope>
    <source>
        <tissue evidence="2">Leaves</tissue>
    </source>
</reference>
<sequence length="364" mass="41165">MEALTRLKQTSSVAGYMAEFETLSNRLRGLSDLHKLSCFLSRLKDELVGSIKGEQVVILLDSGSSHNFIDTALASKLQLPVDYLVNLKVRVANGQGLNNEGLCRTVQLKVQGNVLQLPLHLLELAGCDIFLGVQWLEILGPIMWDFSKLLMSFMWKGKTIEFKGLKLSPSVVEDSEKTLKATIAKGKGMFLQIMCEKSEETDCEKMDEQFSKLLEGFCEVFNELQGLPPPRNHDHRIILKEGTQPITNRPYRYPYYQKTEIENIVAELLKSGVIRPSSSPFSSPVLLVRKADGSWRLCVDYRALNRETVKAKFPIPVIDELLDELFGTVIFSKLDLRSGYHQVRVVPSDIPKTAFRTHDGHYEF</sequence>
<comment type="caution">
    <text evidence="2">The sequence shown here is derived from an EMBL/GenBank/DDBJ whole genome shotgun (WGS) entry which is preliminary data.</text>
</comment>
<dbReference type="CDD" id="cd01647">
    <property type="entry name" value="RT_LTR"/>
    <property type="match status" value="1"/>
</dbReference>
<gene>
    <name evidence="2" type="ORF">F2P56_023075</name>
</gene>
<dbReference type="PANTHER" id="PTHR15503">
    <property type="entry name" value="LDOC1 RELATED"/>
    <property type="match status" value="1"/>
</dbReference>
<evidence type="ECO:0000259" key="1">
    <source>
        <dbReference type="Pfam" id="PF00078"/>
    </source>
</evidence>
<dbReference type="GO" id="GO:0006508">
    <property type="term" value="P:proteolysis"/>
    <property type="evidence" value="ECO:0007669"/>
    <property type="project" value="InterPro"/>
</dbReference>
<protein>
    <recommendedName>
        <fullName evidence="1">Reverse transcriptase domain-containing protein</fullName>
    </recommendedName>
</protein>
<evidence type="ECO:0000313" key="2">
    <source>
        <dbReference type="EMBL" id="KAF5459088.1"/>
    </source>
</evidence>
<dbReference type="Pfam" id="PF00078">
    <property type="entry name" value="RVT_1"/>
    <property type="match status" value="1"/>
</dbReference>
<dbReference type="PANTHER" id="PTHR15503:SF22">
    <property type="entry name" value="TRANSPOSON TY3-I GAG POLYPROTEIN"/>
    <property type="match status" value="1"/>
</dbReference>
<dbReference type="CDD" id="cd00303">
    <property type="entry name" value="retropepsin_like"/>
    <property type="match status" value="1"/>
</dbReference>
<dbReference type="EMBL" id="LIHL02000010">
    <property type="protein sequence ID" value="KAF5459088.1"/>
    <property type="molecule type" value="Genomic_DNA"/>
</dbReference>
<feature type="domain" description="Reverse transcriptase" evidence="1">
    <location>
        <begin position="288"/>
        <end position="358"/>
    </location>
</feature>
<dbReference type="SUPFAM" id="SSF50630">
    <property type="entry name" value="Acid proteases"/>
    <property type="match status" value="1"/>
</dbReference>
<reference evidence="2" key="1">
    <citation type="submission" date="2015-10" db="EMBL/GenBank/DDBJ databases">
        <authorList>
            <person name="Martinez-Garcia P.J."/>
            <person name="Crepeau M.W."/>
            <person name="Puiu D."/>
            <person name="Gonzalez-Ibeas D."/>
            <person name="Whalen J."/>
            <person name="Stevens K."/>
            <person name="Paul R."/>
            <person name="Butterfield T."/>
            <person name="Britton M."/>
            <person name="Reagan R."/>
            <person name="Chakraborty S."/>
            <person name="Walawage S.L."/>
            <person name="Vasquez-Gross H.A."/>
            <person name="Cardeno C."/>
            <person name="Famula R."/>
            <person name="Pratt K."/>
            <person name="Kuruganti S."/>
            <person name="Aradhya M.K."/>
            <person name="Leslie C.A."/>
            <person name="Dandekar A.M."/>
            <person name="Salzberg S.L."/>
            <person name="Wegrzyn J.L."/>
            <person name="Langley C.H."/>
            <person name="Neale D.B."/>
        </authorList>
    </citation>
    <scope>NUCLEOTIDE SEQUENCE</scope>
    <source>
        <tissue evidence="2">Leaves</tissue>
    </source>
</reference>
<dbReference type="PROSITE" id="PS00141">
    <property type="entry name" value="ASP_PROTEASE"/>
    <property type="match status" value="1"/>
</dbReference>
<name>A0A833URR5_JUGRE</name>